<dbReference type="Gene3D" id="3.40.250.10">
    <property type="entry name" value="Rhodanese-like domain"/>
    <property type="match status" value="2"/>
</dbReference>
<evidence type="ECO:0000313" key="4">
    <source>
        <dbReference type="EMBL" id="HIW06814.1"/>
    </source>
</evidence>
<dbReference type="SUPFAM" id="SSF52821">
    <property type="entry name" value="Rhodanese/Cell cycle control phosphatase"/>
    <property type="match status" value="2"/>
</dbReference>
<protein>
    <submittedName>
        <fullName evidence="4">Sulfurtransferase</fullName>
    </submittedName>
</protein>
<sequence>MTDTTQYPFIDALIDTQMLATRLQSRDKLLASLKIIDARFDLMKPQYGQEAYQTSRIPTALRVELEQSICAPKTGQNGRHPIQSPEKLITVFQNLGINHGDHVVIYDDKSGMFASHIWWVLRHLGHASVQVLNGGIDAWKNAGFALETGAPSIINMPGNITRQESEFSIITTDEILSDLDAKEQRELHIIDARGAARFRGEMEPLDPVAGHIPFAINRPFELNLGEDGHFKDRAVLQAEWEARLAGIEPSQVVHQCGSGVSACHNLFALYYAGFGPTKLYHGSWSEWCADAERPVALGEEA</sequence>
<dbReference type="Pfam" id="PF00581">
    <property type="entry name" value="Rhodanese"/>
    <property type="match status" value="2"/>
</dbReference>
<dbReference type="PANTHER" id="PTHR11364">
    <property type="entry name" value="THIOSULFATE SULFERTANSFERASE"/>
    <property type="match status" value="1"/>
</dbReference>
<dbReference type="PROSITE" id="PS50206">
    <property type="entry name" value="RHODANESE_3"/>
    <property type="match status" value="2"/>
</dbReference>
<comment type="caution">
    <text evidence="4">The sequence shown here is derived from an EMBL/GenBank/DDBJ whole genome shotgun (WGS) entry which is preliminary data.</text>
</comment>
<dbReference type="CDD" id="cd01449">
    <property type="entry name" value="TST_Repeat_2"/>
    <property type="match status" value="1"/>
</dbReference>
<dbReference type="Proteomes" id="UP000823934">
    <property type="component" value="Unassembled WGS sequence"/>
</dbReference>
<dbReference type="InterPro" id="IPR001763">
    <property type="entry name" value="Rhodanese-like_dom"/>
</dbReference>
<reference evidence="4" key="1">
    <citation type="journal article" date="2021" name="PeerJ">
        <title>Extensive microbial diversity within the chicken gut microbiome revealed by metagenomics and culture.</title>
        <authorList>
            <person name="Gilroy R."/>
            <person name="Ravi A."/>
            <person name="Getino M."/>
            <person name="Pursley I."/>
            <person name="Horton D.L."/>
            <person name="Alikhan N.F."/>
            <person name="Baker D."/>
            <person name="Gharbi K."/>
            <person name="Hall N."/>
            <person name="Watson M."/>
            <person name="Adriaenssens E.M."/>
            <person name="Foster-Nyarko E."/>
            <person name="Jarju S."/>
            <person name="Secka A."/>
            <person name="Antonio M."/>
            <person name="Oren A."/>
            <person name="Chaudhuri R.R."/>
            <person name="La Ragione R."/>
            <person name="Hildebrand F."/>
            <person name="Pallen M.J."/>
        </authorList>
    </citation>
    <scope>NUCLEOTIDE SEQUENCE</scope>
    <source>
        <strain evidence="4">CHK160-9182</strain>
    </source>
</reference>
<dbReference type="AlphaFoldDB" id="A0A9D1TV77"/>
<evidence type="ECO:0000313" key="5">
    <source>
        <dbReference type="Proteomes" id="UP000823934"/>
    </source>
</evidence>
<dbReference type="InterPro" id="IPR036873">
    <property type="entry name" value="Rhodanese-like_dom_sf"/>
</dbReference>
<gene>
    <name evidence="4" type="ORF">H9889_05760</name>
</gene>
<dbReference type="SMART" id="SM00450">
    <property type="entry name" value="RHOD"/>
    <property type="match status" value="2"/>
</dbReference>
<evidence type="ECO:0000256" key="1">
    <source>
        <dbReference type="ARBA" id="ARBA00022679"/>
    </source>
</evidence>
<reference evidence="4" key="2">
    <citation type="submission" date="2021-04" db="EMBL/GenBank/DDBJ databases">
        <authorList>
            <person name="Gilroy R."/>
        </authorList>
    </citation>
    <scope>NUCLEOTIDE SEQUENCE</scope>
    <source>
        <strain evidence="4">CHK160-9182</strain>
    </source>
</reference>
<dbReference type="CDD" id="cd01448">
    <property type="entry name" value="TST_Repeat_1"/>
    <property type="match status" value="1"/>
</dbReference>
<dbReference type="PANTHER" id="PTHR11364:SF27">
    <property type="entry name" value="SULFURTRANSFERASE"/>
    <property type="match status" value="1"/>
</dbReference>
<accession>A0A9D1TV77</accession>
<keyword evidence="1" id="KW-0808">Transferase</keyword>
<feature type="domain" description="Rhodanese" evidence="3">
    <location>
        <begin position="183"/>
        <end position="296"/>
    </location>
</feature>
<dbReference type="GO" id="GO:0004792">
    <property type="term" value="F:thiosulfate-cyanide sulfurtransferase activity"/>
    <property type="evidence" value="ECO:0007669"/>
    <property type="project" value="TreeGrafter"/>
</dbReference>
<feature type="domain" description="Rhodanese" evidence="3">
    <location>
        <begin position="29"/>
        <end position="148"/>
    </location>
</feature>
<dbReference type="EMBL" id="DXHP01000126">
    <property type="protein sequence ID" value="HIW06814.1"/>
    <property type="molecule type" value="Genomic_DNA"/>
</dbReference>
<dbReference type="InterPro" id="IPR045078">
    <property type="entry name" value="TST/MPST-like"/>
</dbReference>
<organism evidence="4 5">
    <name type="scientific">Candidatus Ignatzschineria merdigallinarum</name>
    <dbReference type="NCBI Taxonomy" id="2838621"/>
    <lineage>
        <taxon>Bacteria</taxon>
        <taxon>Pseudomonadati</taxon>
        <taxon>Pseudomonadota</taxon>
        <taxon>Gammaproteobacteria</taxon>
        <taxon>Cardiobacteriales</taxon>
        <taxon>Ignatzschineriaceae</taxon>
        <taxon>Ignatzschineria</taxon>
    </lineage>
</organism>
<proteinExistence type="predicted"/>
<name>A0A9D1TV77_9GAMM</name>
<evidence type="ECO:0000256" key="2">
    <source>
        <dbReference type="ARBA" id="ARBA00022737"/>
    </source>
</evidence>
<evidence type="ECO:0000259" key="3">
    <source>
        <dbReference type="PROSITE" id="PS50206"/>
    </source>
</evidence>
<keyword evidence="2" id="KW-0677">Repeat</keyword>